<name>A0A316BAR7_9BACT</name>
<dbReference type="SUPFAM" id="SSF53474">
    <property type="entry name" value="alpha/beta-Hydrolases"/>
    <property type="match status" value="1"/>
</dbReference>
<reference evidence="2 3" key="1">
    <citation type="submission" date="2018-03" db="EMBL/GenBank/DDBJ databases">
        <title>Genomic Encyclopedia of Archaeal and Bacterial Type Strains, Phase II (KMG-II): from individual species to whole genera.</title>
        <authorList>
            <person name="Goeker M."/>
        </authorList>
    </citation>
    <scope>NUCLEOTIDE SEQUENCE [LARGE SCALE GENOMIC DNA]</scope>
    <source>
        <strain evidence="2 3">DSM 100346</strain>
    </source>
</reference>
<dbReference type="Proteomes" id="UP000245880">
    <property type="component" value="Unassembled WGS sequence"/>
</dbReference>
<evidence type="ECO:0008006" key="4">
    <source>
        <dbReference type="Google" id="ProtNLM"/>
    </source>
</evidence>
<dbReference type="OrthoDB" id="934618at2"/>
<organism evidence="2 3">
    <name type="scientific">Dyadobacter jejuensis</name>
    <dbReference type="NCBI Taxonomy" id="1082580"/>
    <lineage>
        <taxon>Bacteria</taxon>
        <taxon>Pseudomonadati</taxon>
        <taxon>Bacteroidota</taxon>
        <taxon>Cytophagia</taxon>
        <taxon>Cytophagales</taxon>
        <taxon>Spirosomataceae</taxon>
        <taxon>Dyadobacter</taxon>
    </lineage>
</organism>
<protein>
    <recommendedName>
        <fullName evidence="4">Triacylglycerol lipase</fullName>
    </recommendedName>
</protein>
<dbReference type="EMBL" id="QGDT01000002">
    <property type="protein sequence ID" value="PWJ59637.1"/>
    <property type="molecule type" value="Genomic_DNA"/>
</dbReference>
<dbReference type="AlphaFoldDB" id="A0A316BAR7"/>
<keyword evidence="3" id="KW-1185">Reference proteome</keyword>
<proteinExistence type="predicted"/>
<dbReference type="RefSeq" id="WP_109673484.1">
    <property type="nucleotide sequence ID" value="NZ_QGDT01000002.1"/>
</dbReference>
<gene>
    <name evidence="2" type="ORF">CLV98_102471</name>
</gene>
<evidence type="ECO:0000256" key="1">
    <source>
        <dbReference type="SAM" id="SignalP"/>
    </source>
</evidence>
<keyword evidence="1" id="KW-0732">Signal</keyword>
<accession>A0A316BAR7</accession>
<feature type="signal peptide" evidence="1">
    <location>
        <begin position="1"/>
        <end position="21"/>
    </location>
</feature>
<evidence type="ECO:0000313" key="2">
    <source>
        <dbReference type="EMBL" id="PWJ59637.1"/>
    </source>
</evidence>
<sequence length="418" mass="45891">MKNLNKFWFLLLFLYASISLAQQRGVDWIHGMGGDATSLEEVANYYQNVQNRPIISPTRHSYVTNNGVLAMASGVQGLTGGANRIAISHSMGGVAVRQVDIWNQGQWSGIVTMGAPLRGARIANSAQNGTSVNFINNAIYQMMKGPNAGTSMTSLVPGFGIRIAQGNTLLNEVIYSVNVGQLATQTIMNQVGLVGQTATDLAQGSGYMTGIAGTHTNTPKIFIWGSETDPIFWRTMGSMDGHGDEWGRVISRDIYGLYKFISDAEYVHQVLYPWSLLIHGNRGDAWKAGYQWVDTGANDGWRNVIGAKYTETGSYINRIITCDSYGWQQCYASNPPPGYCENVACAREETVYFAIYHDEPSDGIVPASSQRNDNGGWWGFPLEAPGVNHREMRNAEKISSSLSWVLDGGTNENIFRIR</sequence>
<evidence type="ECO:0000313" key="3">
    <source>
        <dbReference type="Proteomes" id="UP000245880"/>
    </source>
</evidence>
<dbReference type="InterPro" id="IPR029058">
    <property type="entry name" value="AB_hydrolase_fold"/>
</dbReference>
<feature type="chain" id="PRO_5016347291" description="Triacylglycerol lipase" evidence="1">
    <location>
        <begin position="22"/>
        <end position="418"/>
    </location>
</feature>
<comment type="caution">
    <text evidence="2">The sequence shown here is derived from an EMBL/GenBank/DDBJ whole genome shotgun (WGS) entry which is preliminary data.</text>
</comment>